<dbReference type="CDD" id="cd20554">
    <property type="entry name" value="CYCLIN_TFIIIB90_rpt2"/>
    <property type="match status" value="1"/>
</dbReference>
<proteinExistence type="inferred from homology"/>
<feature type="compositionally biased region" description="Acidic residues" evidence="10">
    <location>
        <begin position="590"/>
        <end position="603"/>
    </location>
</feature>
<dbReference type="PANTHER" id="PTHR11618:SF4">
    <property type="entry name" value="TRANSCRIPTION FACTOR IIIB 90 KDA SUBUNIT"/>
    <property type="match status" value="1"/>
</dbReference>
<evidence type="ECO:0000313" key="14">
    <source>
        <dbReference type="Proteomes" id="UP001630127"/>
    </source>
</evidence>
<dbReference type="GO" id="GO:0008270">
    <property type="term" value="F:zinc ion binding"/>
    <property type="evidence" value="ECO:0007669"/>
    <property type="project" value="UniProtKB-KW"/>
</dbReference>
<evidence type="ECO:0000256" key="1">
    <source>
        <dbReference type="ARBA" id="ARBA00004123"/>
    </source>
</evidence>
<dbReference type="GO" id="GO:0005634">
    <property type="term" value="C:nucleus"/>
    <property type="evidence" value="ECO:0007669"/>
    <property type="project" value="UniProtKB-SubCell"/>
</dbReference>
<name>A0ABD2ZPZ1_9GENT</name>
<dbReference type="AlphaFoldDB" id="A0ABD2ZPZ1"/>
<evidence type="ECO:0000256" key="6">
    <source>
        <dbReference type="ARBA" id="ARBA00023015"/>
    </source>
</evidence>
<feature type="region of interest" description="Disordered" evidence="10">
    <location>
        <begin position="524"/>
        <end position="603"/>
    </location>
</feature>
<evidence type="ECO:0000256" key="2">
    <source>
        <dbReference type="ARBA" id="ARBA00010857"/>
    </source>
</evidence>
<keyword evidence="3" id="KW-0479">Metal-binding</keyword>
<feature type="compositionally biased region" description="Basic and acidic residues" evidence="10">
    <location>
        <begin position="531"/>
        <end position="559"/>
    </location>
</feature>
<comment type="similarity">
    <text evidence="2">Belongs to the TFIIB family.</text>
</comment>
<dbReference type="InterPro" id="IPR036915">
    <property type="entry name" value="Cyclin-like_sf"/>
</dbReference>
<feature type="compositionally biased region" description="Low complexity" evidence="10">
    <location>
        <begin position="364"/>
        <end position="374"/>
    </location>
</feature>
<dbReference type="Pfam" id="PF00382">
    <property type="entry name" value="TFIIB"/>
    <property type="match status" value="2"/>
</dbReference>
<feature type="region of interest" description="Disordered" evidence="10">
    <location>
        <begin position="355"/>
        <end position="377"/>
    </location>
</feature>
<keyword evidence="11" id="KW-0812">Transmembrane</keyword>
<feature type="domain" description="Cyclin-like" evidence="12">
    <location>
        <begin position="177"/>
        <end position="261"/>
    </location>
</feature>
<dbReference type="FunFam" id="1.10.472.10:FF:000066">
    <property type="entry name" value="Transcription factor IIIB subunit"/>
    <property type="match status" value="1"/>
</dbReference>
<evidence type="ECO:0000256" key="4">
    <source>
        <dbReference type="ARBA" id="ARBA00022771"/>
    </source>
</evidence>
<comment type="subcellular location">
    <subcellularLocation>
        <location evidence="1">Nucleus</location>
    </subcellularLocation>
</comment>
<feature type="transmembrane region" description="Helical" evidence="11">
    <location>
        <begin position="134"/>
        <end position="155"/>
    </location>
</feature>
<feature type="domain" description="Cyclin-like" evidence="12">
    <location>
        <begin position="77"/>
        <end position="159"/>
    </location>
</feature>
<dbReference type="InterPro" id="IPR013150">
    <property type="entry name" value="TFIIB_cyclin"/>
</dbReference>
<dbReference type="InterPro" id="IPR013763">
    <property type="entry name" value="Cyclin-like_dom"/>
</dbReference>
<dbReference type="SUPFAM" id="SSF47954">
    <property type="entry name" value="Cyclin-like"/>
    <property type="match status" value="2"/>
</dbReference>
<dbReference type="PANTHER" id="PTHR11618">
    <property type="entry name" value="TRANSCRIPTION INITIATION FACTOR IIB-RELATED"/>
    <property type="match status" value="1"/>
</dbReference>
<comment type="caution">
    <text evidence="13">The sequence shown here is derived from an EMBL/GenBank/DDBJ whole genome shotgun (WGS) entry which is preliminary data.</text>
</comment>
<keyword evidence="4" id="KW-0863">Zinc-finger</keyword>
<evidence type="ECO:0000256" key="5">
    <source>
        <dbReference type="ARBA" id="ARBA00022833"/>
    </source>
</evidence>
<keyword evidence="9" id="KW-0539">Nucleus</keyword>
<feature type="compositionally biased region" description="Acidic residues" evidence="10">
    <location>
        <begin position="562"/>
        <end position="578"/>
    </location>
</feature>
<dbReference type="FunFam" id="1.10.472.10:FF:000007">
    <property type="entry name" value="Transcription factor IIIB 90 kDa subunit"/>
    <property type="match status" value="1"/>
</dbReference>
<dbReference type="Proteomes" id="UP001630127">
    <property type="component" value="Unassembled WGS sequence"/>
</dbReference>
<keyword evidence="5" id="KW-0862">Zinc</keyword>
<evidence type="ECO:0000256" key="11">
    <source>
        <dbReference type="SAM" id="Phobius"/>
    </source>
</evidence>
<dbReference type="Gene3D" id="1.20.5.650">
    <property type="entry name" value="Single helix bin"/>
    <property type="match status" value="1"/>
</dbReference>
<dbReference type="Pfam" id="PF07741">
    <property type="entry name" value="BRF1"/>
    <property type="match status" value="1"/>
</dbReference>
<evidence type="ECO:0000259" key="12">
    <source>
        <dbReference type="SMART" id="SM00385"/>
    </source>
</evidence>
<accession>A0ABD2ZPZ1</accession>
<dbReference type="InterPro" id="IPR000812">
    <property type="entry name" value="TFIIB"/>
</dbReference>
<evidence type="ECO:0000256" key="7">
    <source>
        <dbReference type="ARBA" id="ARBA00023159"/>
    </source>
</evidence>
<keyword evidence="6" id="KW-0805">Transcription regulation</keyword>
<evidence type="ECO:0000256" key="9">
    <source>
        <dbReference type="ARBA" id="ARBA00023242"/>
    </source>
</evidence>
<protein>
    <recommendedName>
        <fullName evidence="12">Cyclin-like domain-containing protein</fullName>
    </recommendedName>
</protein>
<organism evidence="13 14">
    <name type="scientific">Cinchona calisaya</name>
    <dbReference type="NCBI Taxonomy" id="153742"/>
    <lineage>
        <taxon>Eukaryota</taxon>
        <taxon>Viridiplantae</taxon>
        <taxon>Streptophyta</taxon>
        <taxon>Embryophyta</taxon>
        <taxon>Tracheophyta</taxon>
        <taxon>Spermatophyta</taxon>
        <taxon>Magnoliopsida</taxon>
        <taxon>eudicotyledons</taxon>
        <taxon>Gunneridae</taxon>
        <taxon>Pentapetalae</taxon>
        <taxon>asterids</taxon>
        <taxon>lamiids</taxon>
        <taxon>Gentianales</taxon>
        <taxon>Rubiaceae</taxon>
        <taxon>Cinchonoideae</taxon>
        <taxon>Cinchoneae</taxon>
        <taxon>Cinchona</taxon>
    </lineage>
</organism>
<keyword evidence="8" id="KW-0804">Transcription</keyword>
<keyword evidence="14" id="KW-1185">Reference proteome</keyword>
<dbReference type="Gene3D" id="1.10.472.10">
    <property type="entry name" value="Cyclin-like"/>
    <property type="match status" value="2"/>
</dbReference>
<reference evidence="13 14" key="1">
    <citation type="submission" date="2024-11" db="EMBL/GenBank/DDBJ databases">
        <title>A near-complete genome assembly of Cinchona calisaya.</title>
        <authorList>
            <person name="Lian D.C."/>
            <person name="Zhao X.W."/>
            <person name="Wei L."/>
        </authorList>
    </citation>
    <scope>NUCLEOTIDE SEQUENCE [LARGE SCALE GENOMIC DNA]</scope>
    <source>
        <tissue evidence="13">Nenye</tissue>
    </source>
</reference>
<evidence type="ECO:0000256" key="8">
    <source>
        <dbReference type="ARBA" id="ARBA00023163"/>
    </source>
</evidence>
<keyword evidence="11" id="KW-0472">Membrane</keyword>
<keyword evidence="11" id="KW-1133">Transmembrane helix</keyword>
<evidence type="ECO:0000256" key="10">
    <source>
        <dbReference type="SAM" id="MobiDB-lite"/>
    </source>
</evidence>
<gene>
    <name evidence="13" type="ORF">ACH5RR_017917</name>
</gene>
<dbReference type="SMART" id="SM00385">
    <property type="entry name" value="CYCLIN"/>
    <property type="match status" value="2"/>
</dbReference>
<sequence length="603" mass="67235">MVWCTNCVRDTRVDRDHASGYICCSECGRIHYQDVFTDEPTFVKGPGGESRLAGSFVRSFQSSYSESFKRTLDNGSRLINDLMIKLDIPDESLGVQAASFYRIAVERGFTKGRRTAHVAAACLYIACRANDKPYLLIDFAIWLSVNIYVLGAVYLQLCKLLSLEEHPFVQKPVDPSLFMHRFTSALMKGDYKNKVSKTALQIVASMKRDWMQTGRKPSGICGAALYISALSHGFSYSKSEIVKIVHICEATLTKRLVEFENTKSGSLTIEEFNQNAEEFEKENPPSTWPDKNCQESGKIELLCQHKGKEPHFAHGLCRSCYKDFIELSGGLNGGSEPPAFQVAERDRLARASIMKEGGPDEAVPESASAPAAPENLDTSCDDKICQDDDILSVTDETDNLSDIDDVEVNCYLNSEEESRYKKIIWEELNKEYLEEQAAKEAAAAAAFKDFGEASDDVLAARKLAAAAAAAVAKSREQRKQKRAESKNVGPALTAAEATRQMLKKKGLSSKINYDVLEKLFDESLPPSAKKPRMESHHDDHNASGKYANKEGNEAEKSNLSEEQNEECVEEDIAEEIDGDQLYNQNGEEMFYYDEDDNDNIDDD</sequence>
<dbReference type="EMBL" id="JBJUIK010000008">
    <property type="protein sequence ID" value="KAL3519768.1"/>
    <property type="molecule type" value="Genomic_DNA"/>
</dbReference>
<dbReference type="InterPro" id="IPR011665">
    <property type="entry name" value="BRF1_TBP-bd_dom"/>
</dbReference>
<evidence type="ECO:0000256" key="3">
    <source>
        <dbReference type="ARBA" id="ARBA00022723"/>
    </source>
</evidence>
<dbReference type="PRINTS" id="PR00685">
    <property type="entry name" value="TIFACTORIIB"/>
</dbReference>
<evidence type="ECO:0000313" key="13">
    <source>
        <dbReference type="EMBL" id="KAL3519768.1"/>
    </source>
</evidence>
<keyword evidence="7" id="KW-0010">Activator</keyword>